<evidence type="ECO:0000313" key="2">
    <source>
        <dbReference type="Proteomes" id="UP001187192"/>
    </source>
</evidence>
<accession>A0AA88A0U8</accession>
<keyword evidence="2" id="KW-1185">Reference proteome</keyword>
<evidence type="ECO:0000313" key="1">
    <source>
        <dbReference type="EMBL" id="GMN37168.1"/>
    </source>
</evidence>
<dbReference type="Proteomes" id="UP001187192">
    <property type="component" value="Unassembled WGS sequence"/>
</dbReference>
<proteinExistence type="predicted"/>
<dbReference type="EMBL" id="BTGU01000006">
    <property type="protein sequence ID" value="GMN37168.1"/>
    <property type="molecule type" value="Genomic_DNA"/>
</dbReference>
<protein>
    <submittedName>
        <fullName evidence="1">Uncharacterized protein</fullName>
    </submittedName>
</protein>
<name>A0AA88A0U8_FICCA</name>
<gene>
    <name evidence="1" type="ORF">TIFTF001_006611</name>
</gene>
<organism evidence="1 2">
    <name type="scientific">Ficus carica</name>
    <name type="common">Common fig</name>
    <dbReference type="NCBI Taxonomy" id="3494"/>
    <lineage>
        <taxon>Eukaryota</taxon>
        <taxon>Viridiplantae</taxon>
        <taxon>Streptophyta</taxon>
        <taxon>Embryophyta</taxon>
        <taxon>Tracheophyta</taxon>
        <taxon>Spermatophyta</taxon>
        <taxon>Magnoliopsida</taxon>
        <taxon>eudicotyledons</taxon>
        <taxon>Gunneridae</taxon>
        <taxon>Pentapetalae</taxon>
        <taxon>rosids</taxon>
        <taxon>fabids</taxon>
        <taxon>Rosales</taxon>
        <taxon>Moraceae</taxon>
        <taxon>Ficeae</taxon>
        <taxon>Ficus</taxon>
    </lineage>
</organism>
<sequence>MTESAWWRDGSRLVEEPWVRGGGGGARFEFGWGRLGLNLIWEGGG</sequence>
<comment type="caution">
    <text evidence="1">The sequence shown here is derived from an EMBL/GenBank/DDBJ whole genome shotgun (WGS) entry which is preliminary data.</text>
</comment>
<dbReference type="AlphaFoldDB" id="A0AA88A0U8"/>
<reference evidence="1" key="1">
    <citation type="submission" date="2023-07" db="EMBL/GenBank/DDBJ databases">
        <title>draft genome sequence of fig (Ficus carica).</title>
        <authorList>
            <person name="Takahashi T."/>
            <person name="Nishimura K."/>
        </authorList>
    </citation>
    <scope>NUCLEOTIDE SEQUENCE</scope>
</reference>